<protein>
    <submittedName>
        <fullName evidence="1">Uncharacterized protein</fullName>
    </submittedName>
</protein>
<dbReference type="Proteomes" id="UP000613740">
    <property type="component" value="Unassembled WGS sequence"/>
</dbReference>
<comment type="caution">
    <text evidence="1">The sequence shown here is derived from an EMBL/GenBank/DDBJ whole genome shotgun (WGS) entry which is preliminary data.</text>
</comment>
<organism evidence="1 2">
    <name type="scientific">Chlamydomonas schloesseri</name>
    <dbReference type="NCBI Taxonomy" id="2026947"/>
    <lineage>
        <taxon>Eukaryota</taxon>
        <taxon>Viridiplantae</taxon>
        <taxon>Chlorophyta</taxon>
        <taxon>core chlorophytes</taxon>
        <taxon>Chlorophyceae</taxon>
        <taxon>CS clade</taxon>
        <taxon>Chlamydomonadales</taxon>
        <taxon>Chlamydomonadaceae</taxon>
        <taxon>Chlamydomonas</taxon>
    </lineage>
</organism>
<dbReference type="PANTHER" id="PTHR40637">
    <property type="entry name" value="ESSS SUBUNIT OF NADH:UBIQUINONE OXIDOREDUCTASE (COMPLEX I) PROTEIN"/>
    <property type="match status" value="1"/>
</dbReference>
<keyword evidence="2" id="KW-1185">Reference proteome</keyword>
<accession>A0A835TAV7</accession>
<dbReference type="OrthoDB" id="2147978at2759"/>
<sequence>MSNALRGLARRVGAQFLRNQRVRGGGGEYPGGSFWSEGTQTGKNGFLFGEVPINGQPRKTLWWEPYWYIGYGGVAVGIYLIYHAKPLEALDIKYWAAPRAAKELETEMRMLDKLNERPDLKERLVAVCKDLNMIEDEAYDLVLMRNEYKVKLGMHTGRVPEDLKAIYEELEA</sequence>
<proteinExistence type="predicted"/>
<dbReference type="AlphaFoldDB" id="A0A835TAV7"/>
<name>A0A835TAV7_9CHLO</name>
<evidence type="ECO:0000313" key="2">
    <source>
        <dbReference type="Proteomes" id="UP000613740"/>
    </source>
</evidence>
<dbReference type="PANTHER" id="PTHR40637:SF1">
    <property type="entry name" value="ESSS SUBUNIT OF NADH:UBIQUINONE OXIDOREDUCTASE (COMPLEX I) PROTEIN"/>
    <property type="match status" value="1"/>
</dbReference>
<dbReference type="EMBL" id="JAEHOD010000037">
    <property type="protein sequence ID" value="KAG2440671.1"/>
    <property type="molecule type" value="Genomic_DNA"/>
</dbReference>
<evidence type="ECO:0000313" key="1">
    <source>
        <dbReference type="EMBL" id="KAG2440671.1"/>
    </source>
</evidence>
<reference evidence="1" key="1">
    <citation type="journal article" date="2020" name="bioRxiv">
        <title>Comparative genomics of Chlamydomonas.</title>
        <authorList>
            <person name="Craig R.J."/>
            <person name="Hasan A.R."/>
            <person name="Ness R.W."/>
            <person name="Keightley P.D."/>
        </authorList>
    </citation>
    <scope>NUCLEOTIDE SEQUENCE</scope>
    <source>
        <strain evidence="1">CCAP 11/173</strain>
    </source>
</reference>
<gene>
    <name evidence="1" type="ORF">HYH02_010250</name>
</gene>